<accession>A0A0D2IQ73</accession>
<name>A0A0D2IQ73_9EURO</name>
<proteinExistence type="predicted"/>
<evidence type="ECO:0000259" key="1">
    <source>
        <dbReference type="Pfam" id="PF05686"/>
    </source>
</evidence>
<feature type="domain" description="Glycosyl transferase CAP10" evidence="1">
    <location>
        <begin position="77"/>
        <end position="187"/>
    </location>
</feature>
<dbReference type="InterPro" id="IPR006598">
    <property type="entry name" value="CAP10"/>
</dbReference>
<protein>
    <submittedName>
        <fullName evidence="2">Rhinocladiella mackenziei CBS 650.93 unplaced genomic scaffold supercont1.2, whole genome shotgun sequence</fullName>
    </submittedName>
</protein>
<sequence length="193" mass="22403">MQRQRLALTTMNSSSPIRLLHKKERTWVTRDATTGEISDLLSIRIVGVTGQCTPSACREEKEAFGIGNQELKDAESEAHWHRLLLDMDGNSFSGRFYRLLRTNSVVLKQTVFQEWHDDRLVPWVHFVPISTSFEELPEVTRFLAKTDEGRSIAHRIASESKEWARQALREIDLQLVWFRLLLEYGRLENGHDV</sequence>
<dbReference type="VEuPathDB" id="FungiDB:Z518_02674"/>
<dbReference type="OrthoDB" id="202415at2759"/>
<reference evidence="2 3" key="1">
    <citation type="submission" date="2015-01" db="EMBL/GenBank/DDBJ databases">
        <title>The Genome Sequence of Rhinocladiella mackenzie CBS 650.93.</title>
        <authorList>
            <consortium name="The Broad Institute Genomics Platform"/>
            <person name="Cuomo C."/>
            <person name="de Hoog S."/>
            <person name="Gorbushina A."/>
            <person name="Stielow B."/>
            <person name="Teixiera M."/>
            <person name="Abouelleil A."/>
            <person name="Chapman S.B."/>
            <person name="Priest M."/>
            <person name="Young S.K."/>
            <person name="Wortman J."/>
            <person name="Nusbaum C."/>
            <person name="Birren B."/>
        </authorList>
    </citation>
    <scope>NUCLEOTIDE SEQUENCE [LARGE SCALE GENOMIC DNA]</scope>
    <source>
        <strain evidence="2 3">CBS 650.93</strain>
    </source>
</reference>
<keyword evidence="3" id="KW-1185">Reference proteome</keyword>
<dbReference type="PANTHER" id="PTHR12203:SF61">
    <property type="entry name" value="CAPSULE PROTEIN"/>
    <property type="match status" value="1"/>
</dbReference>
<dbReference type="RefSeq" id="XP_013275155.1">
    <property type="nucleotide sequence ID" value="XM_013419701.1"/>
</dbReference>
<dbReference type="EMBL" id="KN847476">
    <property type="protein sequence ID" value="KIX08019.1"/>
    <property type="molecule type" value="Genomic_DNA"/>
</dbReference>
<organism evidence="2 3">
    <name type="scientific">Rhinocladiella mackenziei CBS 650.93</name>
    <dbReference type="NCBI Taxonomy" id="1442369"/>
    <lineage>
        <taxon>Eukaryota</taxon>
        <taxon>Fungi</taxon>
        <taxon>Dikarya</taxon>
        <taxon>Ascomycota</taxon>
        <taxon>Pezizomycotina</taxon>
        <taxon>Eurotiomycetes</taxon>
        <taxon>Chaetothyriomycetidae</taxon>
        <taxon>Chaetothyriales</taxon>
        <taxon>Herpotrichiellaceae</taxon>
        <taxon>Rhinocladiella</taxon>
    </lineage>
</organism>
<dbReference type="GeneID" id="25290745"/>
<dbReference type="InterPro" id="IPR051091">
    <property type="entry name" value="O-Glucosyltr/Glycosyltrsf_90"/>
</dbReference>
<dbReference type="HOGENOM" id="CLU_005027_0_0_1"/>
<dbReference type="Pfam" id="PF05686">
    <property type="entry name" value="Glyco_transf_90"/>
    <property type="match status" value="1"/>
</dbReference>
<dbReference type="AlphaFoldDB" id="A0A0D2IQ73"/>
<gene>
    <name evidence="2" type="ORF">Z518_02674</name>
</gene>
<evidence type="ECO:0000313" key="3">
    <source>
        <dbReference type="Proteomes" id="UP000053617"/>
    </source>
</evidence>
<evidence type="ECO:0000313" key="2">
    <source>
        <dbReference type="EMBL" id="KIX08019.1"/>
    </source>
</evidence>
<dbReference type="Proteomes" id="UP000053617">
    <property type="component" value="Unassembled WGS sequence"/>
</dbReference>
<dbReference type="PANTHER" id="PTHR12203">
    <property type="entry name" value="KDEL LYS-ASP-GLU-LEU CONTAINING - RELATED"/>
    <property type="match status" value="1"/>
</dbReference>